<dbReference type="EMBL" id="CP071503">
    <property type="protein sequence ID" value="QSX33294.1"/>
    <property type="molecule type" value="Genomic_DNA"/>
</dbReference>
<evidence type="ECO:0000313" key="8">
    <source>
        <dbReference type="EMBL" id="QSX33294.1"/>
    </source>
</evidence>
<dbReference type="NCBIfam" id="TIGR02943">
    <property type="entry name" value="Sig70_famx1"/>
    <property type="match status" value="1"/>
</dbReference>
<sequence length="187" mass="22218">MTQALDEGEIAQLRQQMLKFAMLQLRDEHLAEDAVQEALIGALKNIDRFQQRAAVKTWVFGILKHKIVDVLRARKRQLDVSELDEPTQMEQLMFDRREHWQDGEQPQAWHCPSTEALSDDFWQVFETCLTHLPEAQARLFMLREFVELEADEICQLHNVSQSNLYVMLYRARIRLRECLTHHWFQEA</sequence>
<dbReference type="Proteomes" id="UP000662770">
    <property type="component" value="Chromosome"/>
</dbReference>
<proteinExistence type="inferred from homology"/>
<accession>A0ABX7QPH6</accession>
<dbReference type="InterPro" id="IPR013249">
    <property type="entry name" value="RNA_pol_sigma70_r4_t2"/>
</dbReference>
<dbReference type="InterPro" id="IPR039425">
    <property type="entry name" value="RNA_pol_sigma-70-like"/>
</dbReference>
<dbReference type="InterPro" id="IPR013325">
    <property type="entry name" value="RNA_pol_sigma_r2"/>
</dbReference>
<feature type="domain" description="RNA polymerase sigma-70 region 2" evidence="6">
    <location>
        <begin position="11"/>
        <end position="76"/>
    </location>
</feature>
<dbReference type="SUPFAM" id="SSF88659">
    <property type="entry name" value="Sigma3 and sigma4 domains of RNA polymerase sigma factors"/>
    <property type="match status" value="1"/>
</dbReference>
<evidence type="ECO:0000313" key="9">
    <source>
        <dbReference type="Proteomes" id="UP000662770"/>
    </source>
</evidence>
<comment type="similarity">
    <text evidence="1">Belongs to the sigma-70 factor family. ECF subfamily.</text>
</comment>
<dbReference type="InterPro" id="IPR007627">
    <property type="entry name" value="RNA_pol_sigma70_r2"/>
</dbReference>
<evidence type="ECO:0000256" key="4">
    <source>
        <dbReference type="ARBA" id="ARBA00023125"/>
    </source>
</evidence>
<dbReference type="InterPro" id="IPR014284">
    <property type="entry name" value="RNA_pol_sigma-70_dom"/>
</dbReference>
<organism evidence="8 9">
    <name type="scientific">Shewanella avicenniae</name>
    <dbReference type="NCBI Taxonomy" id="2814294"/>
    <lineage>
        <taxon>Bacteria</taxon>
        <taxon>Pseudomonadati</taxon>
        <taxon>Pseudomonadota</taxon>
        <taxon>Gammaproteobacteria</taxon>
        <taxon>Alteromonadales</taxon>
        <taxon>Shewanellaceae</taxon>
        <taxon>Shewanella</taxon>
    </lineage>
</organism>
<keyword evidence="3" id="KW-0731">Sigma factor</keyword>
<name>A0ABX7QPH6_9GAMM</name>
<dbReference type="InterPro" id="IPR013324">
    <property type="entry name" value="RNA_pol_sigma_r3/r4-like"/>
</dbReference>
<keyword evidence="5" id="KW-0804">Transcription</keyword>
<reference evidence="8 9" key="1">
    <citation type="submission" date="2021-03" db="EMBL/GenBank/DDBJ databases">
        <title>Novel species identification of genus Shewanella.</title>
        <authorList>
            <person name="Liu G."/>
            <person name="Zhang Q."/>
        </authorList>
    </citation>
    <scope>NUCLEOTIDE SEQUENCE [LARGE SCALE GENOMIC DNA]</scope>
    <source>
        <strain evidence="8 9">FJAT-51800</strain>
    </source>
</reference>
<dbReference type="SUPFAM" id="SSF88946">
    <property type="entry name" value="Sigma2 domain of RNA polymerase sigma factors"/>
    <property type="match status" value="1"/>
</dbReference>
<dbReference type="InterPro" id="IPR036388">
    <property type="entry name" value="WH-like_DNA-bd_sf"/>
</dbReference>
<dbReference type="PANTHER" id="PTHR43133">
    <property type="entry name" value="RNA POLYMERASE ECF-TYPE SIGMA FACTO"/>
    <property type="match status" value="1"/>
</dbReference>
<evidence type="ECO:0000256" key="2">
    <source>
        <dbReference type="ARBA" id="ARBA00023015"/>
    </source>
</evidence>
<keyword evidence="2" id="KW-0805">Transcription regulation</keyword>
<feature type="domain" description="RNA polymerase sigma factor 70 region 4 type 2" evidence="7">
    <location>
        <begin position="125"/>
        <end position="175"/>
    </location>
</feature>
<dbReference type="Gene3D" id="1.10.1740.10">
    <property type="match status" value="1"/>
</dbReference>
<dbReference type="InterPro" id="IPR014289">
    <property type="entry name" value="RNA_pol_sigma-24-rel"/>
</dbReference>
<evidence type="ECO:0000256" key="1">
    <source>
        <dbReference type="ARBA" id="ARBA00010641"/>
    </source>
</evidence>
<keyword evidence="9" id="KW-1185">Reference proteome</keyword>
<evidence type="ECO:0000259" key="7">
    <source>
        <dbReference type="Pfam" id="PF08281"/>
    </source>
</evidence>
<dbReference type="PANTHER" id="PTHR43133:SF8">
    <property type="entry name" value="RNA POLYMERASE SIGMA FACTOR HI_1459-RELATED"/>
    <property type="match status" value="1"/>
</dbReference>
<evidence type="ECO:0000256" key="5">
    <source>
        <dbReference type="ARBA" id="ARBA00023163"/>
    </source>
</evidence>
<dbReference type="RefSeq" id="WP_207354527.1">
    <property type="nucleotide sequence ID" value="NZ_CP071503.1"/>
</dbReference>
<protein>
    <submittedName>
        <fullName evidence="8">Sigma-70 family RNA polymerase sigma factor</fullName>
    </submittedName>
</protein>
<dbReference type="Pfam" id="PF08281">
    <property type="entry name" value="Sigma70_r4_2"/>
    <property type="match status" value="1"/>
</dbReference>
<evidence type="ECO:0000256" key="3">
    <source>
        <dbReference type="ARBA" id="ARBA00023082"/>
    </source>
</evidence>
<gene>
    <name evidence="8" type="ORF">JYB87_16450</name>
</gene>
<dbReference type="NCBIfam" id="TIGR02937">
    <property type="entry name" value="sigma70-ECF"/>
    <property type="match status" value="1"/>
</dbReference>
<dbReference type="Pfam" id="PF04542">
    <property type="entry name" value="Sigma70_r2"/>
    <property type="match status" value="1"/>
</dbReference>
<evidence type="ECO:0000259" key="6">
    <source>
        <dbReference type="Pfam" id="PF04542"/>
    </source>
</evidence>
<dbReference type="Gene3D" id="1.10.10.10">
    <property type="entry name" value="Winged helix-like DNA-binding domain superfamily/Winged helix DNA-binding domain"/>
    <property type="match status" value="1"/>
</dbReference>
<keyword evidence="4" id="KW-0238">DNA-binding</keyword>